<protein>
    <submittedName>
        <fullName evidence="4">Oxidoreductase-like protein</fullName>
    </submittedName>
</protein>
<dbReference type="EMBL" id="KQ965778">
    <property type="protein sequence ID" value="KXS13424.1"/>
    <property type="molecule type" value="Genomic_DNA"/>
</dbReference>
<proteinExistence type="predicted"/>
<sequence length="350" mass="37887">MATVNKRVIFKTEPKERAPTQDDFEVVNVPFDLASVGNDAGNVVTQNTFLSLDPYMRGRMRQEAKSYIPPFKLGEPFNGYAIGTVIKSSNPAFAVGDTVKGFLSWETYSVVPNPDLIQLKVFTPTPGIPLSHYISVLGMPGFTAYGGLIILAQPKAGETLFVSAASGAVGQVVGQYGKKLGLRVVGSAGSDDKVAFLKNELGFDEAFNYKKPPGGSIKAALQQACPKGIDINFENVGGETYDAALSLMNPQGRIPVCGWISGYNSSNAFPPPEKFEADRVKHNLSVLRFFIQVEFAKGDTPKEHREKTEAWILDGSLKVKDDVREGLDNAAAYFCGMLKGENFGKATIKV</sequence>
<evidence type="ECO:0000313" key="4">
    <source>
        <dbReference type="EMBL" id="KXS13424.1"/>
    </source>
</evidence>
<dbReference type="Pfam" id="PF16884">
    <property type="entry name" value="ADH_N_2"/>
    <property type="match status" value="1"/>
</dbReference>
<evidence type="ECO:0000259" key="2">
    <source>
        <dbReference type="Pfam" id="PF00107"/>
    </source>
</evidence>
<dbReference type="OrthoDB" id="809632at2759"/>
<feature type="domain" description="Oxidoreductase N-terminal" evidence="3">
    <location>
        <begin position="6"/>
        <end position="117"/>
    </location>
</feature>
<dbReference type="Pfam" id="PF00107">
    <property type="entry name" value="ADH_zinc_N"/>
    <property type="match status" value="1"/>
</dbReference>
<dbReference type="Gene3D" id="3.90.180.10">
    <property type="entry name" value="Medium-chain alcohol dehydrogenases, catalytic domain"/>
    <property type="match status" value="1"/>
</dbReference>
<organism evidence="4 5">
    <name type="scientific">Gonapodya prolifera (strain JEL478)</name>
    <name type="common">Monoblepharis prolifera</name>
    <dbReference type="NCBI Taxonomy" id="1344416"/>
    <lineage>
        <taxon>Eukaryota</taxon>
        <taxon>Fungi</taxon>
        <taxon>Fungi incertae sedis</taxon>
        <taxon>Chytridiomycota</taxon>
        <taxon>Chytridiomycota incertae sedis</taxon>
        <taxon>Monoblepharidomycetes</taxon>
        <taxon>Monoblepharidales</taxon>
        <taxon>Gonapodyaceae</taxon>
        <taxon>Gonapodya</taxon>
    </lineage>
</organism>
<dbReference type="SUPFAM" id="SSF50129">
    <property type="entry name" value="GroES-like"/>
    <property type="match status" value="1"/>
</dbReference>
<dbReference type="OMA" id="WMSDIPQ"/>
<dbReference type="FunFam" id="3.40.50.720:FF:000121">
    <property type="entry name" value="Prostaglandin reductase 2"/>
    <property type="match status" value="1"/>
</dbReference>
<feature type="domain" description="Alcohol dehydrogenase-like C-terminal" evidence="2">
    <location>
        <begin position="168"/>
        <end position="270"/>
    </location>
</feature>
<evidence type="ECO:0000313" key="5">
    <source>
        <dbReference type="Proteomes" id="UP000070544"/>
    </source>
</evidence>
<dbReference type="GO" id="GO:0016628">
    <property type="term" value="F:oxidoreductase activity, acting on the CH-CH group of donors, NAD or NADP as acceptor"/>
    <property type="evidence" value="ECO:0007669"/>
    <property type="project" value="InterPro"/>
</dbReference>
<dbReference type="Proteomes" id="UP000070544">
    <property type="component" value="Unassembled WGS sequence"/>
</dbReference>
<dbReference type="Gene3D" id="3.40.50.720">
    <property type="entry name" value="NAD(P)-binding Rossmann-like Domain"/>
    <property type="match status" value="1"/>
</dbReference>
<dbReference type="AlphaFoldDB" id="A0A139A9U3"/>
<reference evidence="4 5" key="1">
    <citation type="journal article" date="2015" name="Genome Biol. Evol.">
        <title>Phylogenomic analyses indicate that early fungi evolved digesting cell walls of algal ancestors of land plants.</title>
        <authorList>
            <person name="Chang Y."/>
            <person name="Wang S."/>
            <person name="Sekimoto S."/>
            <person name="Aerts A.L."/>
            <person name="Choi C."/>
            <person name="Clum A."/>
            <person name="LaButti K.M."/>
            <person name="Lindquist E.A."/>
            <person name="Yee Ngan C."/>
            <person name="Ohm R.A."/>
            <person name="Salamov A.A."/>
            <person name="Grigoriev I.V."/>
            <person name="Spatafora J.W."/>
            <person name="Berbee M.L."/>
        </authorList>
    </citation>
    <scope>NUCLEOTIDE SEQUENCE [LARGE SCALE GENOMIC DNA]</scope>
    <source>
        <strain evidence="4 5">JEL478</strain>
    </source>
</reference>
<evidence type="ECO:0000259" key="3">
    <source>
        <dbReference type="Pfam" id="PF16884"/>
    </source>
</evidence>
<dbReference type="PANTHER" id="PTHR43205:SF7">
    <property type="entry name" value="PROSTAGLANDIN REDUCTASE 1"/>
    <property type="match status" value="1"/>
</dbReference>
<dbReference type="InterPro" id="IPR036291">
    <property type="entry name" value="NAD(P)-bd_dom_sf"/>
</dbReference>
<keyword evidence="1" id="KW-0560">Oxidoreductase</keyword>
<accession>A0A139A9U3</accession>
<dbReference type="InterPro" id="IPR045010">
    <property type="entry name" value="MDR_fam"/>
</dbReference>
<gene>
    <name evidence="4" type="ORF">M427DRAFT_125117</name>
</gene>
<dbReference type="CDD" id="cd05288">
    <property type="entry name" value="PGDH"/>
    <property type="match status" value="1"/>
</dbReference>
<dbReference type="PANTHER" id="PTHR43205">
    <property type="entry name" value="PROSTAGLANDIN REDUCTASE"/>
    <property type="match status" value="1"/>
</dbReference>
<dbReference type="InterPro" id="IPR013149">
    <property type="entry name" value="ADH-like_C"/>
</dbReference>
<keyword evidence="5" id="KW-1185">Reference proteome</keyword>
<dbReference type="InterPro" id="IPR041694">
    <property type="entry name" value="ADH_N_2"/>
</dbReference>
<dbReference type="SUPFAM" id="SSF51735">
    <property type="entry name" value="NAD(P)-binding Rossmann-fold domains"/>
    <property type="match status" value="1"/>
</dbReference>
<evidence type="ECO:0000256" key="1">
    <source>
        <dbReference type="ARBA" id="ARBA00023002"/>
    </source>
</evidence>
<dbReference type="InterPro" id="IPR011032">
    <property type="entry name" value="GroES-like_sf"/>
</dbReference>
<name>A0A139A9U3_GONPJ</name>